<proteinExistence type="inferred from homology"/>
<accession>D5SR77</accession>
<dbReference type="GO" id="GO:0005737">
    <property type="term" value="C:cytoplasm"/>
    <property type="evidence" value="ECO:0007669"/>
    <property type="project" value="UniProtKB-SubCell"/>
</dbReference>
<dbReference type="InterPro" id="IPR015422">
    <property type="entry name" value="PyrdxlP-dep_Trfase_small"/>
</dbReference>
<keyword evidence="7" id="KW-0963">Cytoplasm</keyword>
<dbReference type="EMBL" id="CP001744">
    <property type="protein sequence ID" value="ADG68570.1"/>
    <property type="molecule type" value="Genomic_DNA"/>
</dbReference>
<dbReference type="GO" id="GO:0030170">
    <property type="term" value="F:pyridoxal phosphate binding"/>
    <property type="evidence" value="ECO:0007669"/>
    <property type="project" value="InterPro"/>
</dbReference>
<dbReference type="NCBIfam" id="TIGR00713">
    <property type="entry name" value="hemL"/>
    <property type="match status" value="1"/>
</dbReference>
<dbReference type="KEGG" id="plm:Plim_2747"/>
<keyword evidence="5 7" id="KW-0413">Isomerase</keyword>
<comment type="catalytic activity">
    <reaction evidence="7">
        <text>(S)-4-amino-5-oxopentanoate = 5-aminolevulinate</text>
        <dbReference type="Rhea" id="RHEA:14265"/>
        <dbReference type="ChEBI" id="CHEBI:57501"/>
        <dbReference type="ChEBI" id="CHEBI:356416"/>
        <dbReference type="EC" id="5.4.3.8"/>
    </reaction>
</comment>
<dbReference type="SUPFAM" id="SSF53383">
    <property type="entry name" value="PLP-dependent transferases"/>
    <property type="match status" value="1"/>
</dbReference>
<comment type="pathway">
    <text evidence="2 7">Porphyrin-containing compound metabolism; protoporphyrin-IX biosynthesis; 5-aminolevulinate from L-glutamyl-tRNA(Glu): step 2/2.</text>
</comment>
<evidence type="ECO:0000256" key="7">
    <source>
        <dbReference type="HAMAP-Rule" id="MF_00375"/>
    </source>
</evidence>
<evidence type="ECO:0000256" key="1">
    <source>
        <dbReference type="ARBA" id="ARBA00001933"/>
    </source>
</evidence>
<dbReference type="Proteomes" id="UP000002220">
    <property type="component" value="Chromosome"/>
</dbReference>
<evidence type="ECO:0000256" key="4">
    <source>
        <dbReference type="ARBA" id="ARBA00022898"/>
    </source>
</evidence>
<dbReference type="InterPro" id="IPR015421">
    <property type="entry name" value="PyrdxlP-dep_Trfase_major"/>
</dbReference>
<dbReference type="InterPro" id="IPR049704">
    <property type="entry name" value="Aminotrans_3_PPA_site"/>
</dbReference>
<dbReference type="InterPro" id="IPR004639">
    <property type="entry name" value="4pyrrol_synth_GluAld_NH2Trfase"/>
</dbReference>
<organism evidence="8 9">
    <name type="scientific">Planctopirus limnophila (strain ATCC 43296 / DSM 3776 / IFAM 1008 / Mu 290)</name>
    <name type="common">Planctomyces limnophilus</name>
    <dbReference type="NCBI Taxonomy" id="521674"/>
    <lineage>
        <taxon>Bacteria</taxon>
        <taxon>Pseudomonadati</taxon>
        <taxon>Planctomycetota</taxon>
        <taxon>Planctomycetia</taxon>
        <taxon>Planctomycetales</taxon>
        <taxon>Planctomycetaceae</taxon>
        <taxon>Planctopirus</taxon>
    </lineage>
</organism>
<dbReference type="STRING" id="521674.Plim_2747"/>
<keyword evidence="4 7" id="KW-0663">Pyridoxal phosphate</keyword>
<protein>
    <recommendedName>
        <fullName evidence="7">Glutamate-1-semialdehyde 2,1-aminomutase</fullName>
        <shortName evidence="7">GSA</shortName>
        <ecNumber evidence="7">5.4.3.8</ecNumber>
    </recommendedName>
    <alternativeName>
        <fullName evidence="7">Glutamate-1-semialdehyde aminotransferase</fullName>
        <shortName evidence="7">GSA-AT</shortName>
    </alternativeName>
</protein>
<dbReference type="eggNOG" id="COG0001">
    <property type="taxonomic scope" value="Bacteria"/>
</dbReference>
<dbReference type="Gene3D" id="3.90.1150.10">
    <property type="entry name" value="Aspartate Aminotransferase, domain 1"/>
    <property type="match status" value="1"/>
</dbReference>
<evidence type="ECO:0000313" key="9">
    <source>
        <dbReference type="Proteomes" id="UP000002220"/>
    </source>
</evidence>
<dbReference type="EC" id="5.4.3.8" evidence="7"/>
<evidence type="ECO:0000256" key="5">
    <source>
        <dbReference type="ARBA" id="ARBA00023235"/>
    </source>
</evidence>
<dbReference type="GO" id="GO:0006782">
    <property type="term" value="P:protoporphyrinogen IX biosynthetic process"/>
    <property type="evidence" value="ECO:0007669"/>
    <property type="project" value="UniProtKB-UniRule"/>
</dbReference>
<dbReference type="PANTHER" id="PTHR43713:SF3">
    <property type="entry name" value="GLUTAMATE-1-SEMIALDEHYDE 2,1-AMINOMUTASE 1, CHLOROPLASTIC-RELATED"/>
    <property type="match status" value="1"/>
</dbReference>
<evidence type="ECO:0000256" key="6">
    <source>
        <dbReference type="ARBA" id="ARBA00023244"/>
    </source>
</evidence>
<dbReference type="HOGENOM" id="CLU_016922_1_5_0"/>
<evidence type="ECO:0000256" key="2">
    <source>
        <dbReference type="ARBA" id="ARBA00004819"/>
    </source>
</evidence>
<dbReference type="Pfam" id="PF00202">
    <property type="entry name" value="Aminotran_3"/>
    <property type="match status" value="1"/>
</dbReference>
<dbReference type="InterPro" id="IPR005814">
    <property type="entry name" value="Aminotrans_3"/>
</dbReference>
<keyword evidence="6 7" id="KW-0627">Porphyrin biosynthesis</keyword>
<dbReference type="AlphaFoldDB" id="D5SR77"/>
<comment type="cofactor">
    <cofactor evidence="1 7">
        <name>pyridoxal 5'-phosphate</name>
        <dbReference type="ChEBI" id="CHEBI:597326"/>
    </cofactor>
</comment>
<gene>
    <name evidence="7" type="primary">hemL</name>
    <name evidence="8" type="ordered locus">Plim_2747</name>
</gene>
<dbReference type="GO" id="GO:0042286">
    <property type="term" value="F:glutamate-1-semialdehyde 2,1-aminomutase activity"/>
    <property type="evidence" value="ECO:0007669"/>
    <property type="project" value="UniProtKB-UniRule"/>
</dbReference>
<dbReference type="FunFam" id="3.40.640.10:FF:000021">
    <property type="entry name" value="Glutamate-1-semialdehyde 2,1-aminomutase"/>
    <property type="match status" value="1"/>
</dbReference>
<dbReference type="InterPro" id="IPR015424">
    <property type="entry name" value="PyrdxlP-dep_Trfase"/>
</dbReference>
<dbReference type="Gene3D" id="3.40.640.10">
    <property type="entry name" value="Type I PLP-dependent aspartate aminotransferase-like (Major domain)"/>
    <property type="match status" value="1"/>
</dbReference>
<dbReference type="UniPathway" id="UPA00251">
    <property type="reaction ID" value="UER00317"/>
</dbReference>
<reference evidence="8 9" key="1">
    <citation type="journal article" date="2010" name="Stand. Genomic Sci.">
        <title>Complete genome sequence of Planctomyces limnophilus type strain (Mu 290).</title>
        <authorList>
            <person name="Labutti K."/>
            <person name="Sikorski J."/>
            <person name="Schneider S."/>
            <person name="Nolan M."/>
            <person name="Lucas S."/>
            <person name="Glavina Del Rio T."/>
            <person name="Tice H."/>
            <person name="Cheng J.F."/>
            <person name="Goodwin L."/>
            <person name="Pitluck S."/>
            <person name="Liolios K."/>
            <person name="Ivanova N."/>
            <person name="Mavromatis K."/>
            <person name="Mikhailova N."/>
            <person name="Pati A."/>
            <person name="Chen A."/>
            <person name="Palaniappan K."/>
            <person name="Land M."/>
            <person name="Hauser L."/>
            <person name="Chang Y.J."/>
            <person name="Jeffries C.D."/>
            <person name="Tindall B.J."/>
            <person name="Rohde M."/>
            <person name="Goker M."/>
            <person name="Woyke T."/>
            <person name="Bristow J."/>
            <person name="Eisen J.A."/>
            <person name="Markowitz V."/>
            <person name="Hugenholtz P."/>
            <person name="Kyrpides N.C."/>
            <person name="Klenk H.P."/>
            <person name="Lapidus A."/>
        </authorList>
    </citation>
    <scope>NUCLEOTIDE SEQUENCE [LARGE SCALE GENOMIC DNA]</scope>
    <source>
        <strain evidence="9">ATCC 43296 / DSM 3776 / IFAM 1008 / 290</strain>
    </source>
</reference>
<dbReference type="CDD" id="cd00610">
    <property type="entry name" value="OAT_like"/>
    <property type="match status" value="1"/>
</dbReference>
<dbReference type="HAMAP" id="MF_00375">
    <property type="entry name" value="HemL_aminotrans_3"/>
    <property type="match status" value="1"/>
</dbReference>
<dbReference type="GO" id="GO:0008483">
    <property type="term" value="F:transaminase activity"/>
    <property type="evidence" value="ECO:0007669"/>
    <property type="project" value="InterPro"/>
</dbReference>
<dbReference type="PROSITE" id="PS00600">
    <property type="entry name" value="AA_TRANSFER_CLASS_3"/>
    <property type="match status" value="1"/>
</dbReference>
<evidence type="ECO:0000256" key="3">
    <source>
        <dbReference type="ARBA" id="ARBA00008981"/>
    </source>
</evidence>
<comment type="subunit">
    <text evidence="7">Homodimer.</text>
</comment>
<dbReference type="PANTHER" id="PTHR43713">
    <property type="entry name" value="GLUTAMATE-1-SEMIALDEHYDE 2,1-AMINOMUTASE"/>
    <property type="match status" value="1"/>
</dbReference>
<feature type="modified residue" description="N6-(pyridoxal phosphate)lysine" evidence="7">
    <location>
        <position position="291"/>
    </location>
</feature>
<sequence length="452" mass="48229">MADFLLGCCMSVADSPRSIENEVRLIHSRSEKVFAAAQQLIPGGVNSPARAFGGVGGTPVVMDRGEGPYLYDIDGNRYLDYIGSWGPHILGHRHPVVTAAIHAAVDRGTSFGAPCEAENELAQMVIEAVPSIEMVRMTNSGTEATMSAIRVARGFTGRDRLIKFAGCYHGHVDSLLVSAGSGALTHGVPSSPGIPASVTEHTTVLEYNDCEGLANAFRRHPDQFAAVILEPVVGNMGLVVPSPEFLKLLRELCSQHGTVLIFDEVMTGFRLAYGGAQELFGITPDMTTLGKIIGGGMPVGAYGGRADIMRKVSPIGPVYQAGTLSGNPVAMASGIATLSVLRDERPYATLANYTSRLAQGLSELATKHGLPHTCPHVGSMITLFFNPDVVTGYEVAKRSDTKRFARFFHGMLERGIYLACSQFEAHFVSAALTEEHLKQTLRAADEALGDIA</sequence>
<name>D5SR77_PLAL2</name>
<keyword evidence="9" id="KW-1185">Reference proteome</keyword>
<evidence type="ECO:0000313" key="8">
    <source>
        <dbReference type="EMBL" id="ADG68570.1"/>
    </source>
</evidence>
<comment type="similarity">
    <text evidence="3 7">Belongs to the class-III pyridoxal-phosphate-dependent aminotransferase family. HemL subfamily.</text>
</comment>
<dbReference type="NCBIfam" id="NF000818">
    <property type="entry name" value="PRK00062.1"/>
    <property type="match status" value="1"/>
</dbReference>
<comment type="subcellular location">
    <subcellularLocation>
        <location evidence="7">Cytoplasm</location>
    </subcellularLocation>
</comment>